<evidence type="ECO:0000313" key="1">
    <source>
        <dbReference type="EMBL" id="DAE09305.1"/>
    </source>
</evidence>
<reference evidence="1" key="1">
    <citation type="journal article" date="2021" name="Proc. Natl. Acad. Sci. U.S.A.">
        <title>A Catalog of Tens of Thousands of Viruses from Human Metagenomes Reveals Hidden Associations with Chronic Diseases.</title>
        <authorList>
            <person name="Tisza M.J."/>
            <person name="Buck C.B."/>
        </authorList>
    </citation>
    <scope>NUCLEOTIDE SEQUENCE</scope>
    <source>
        <strain evidence="1">Ct5cR14</strain>
    </source>
</reference>
<name>A0A8S5PS61_9CAUD</name>
<sequence>MLLIIKQLVVYECKDKQIRLTSQIFLGKSYPDLHSLSIV</sequence>
<accession>A0A8S5PS61</accession>
<protein>
    <submittedName>
        <fullName evidence="1">Uncharacterized protein</fullName>
    </submittedName>
</protein>
<dbReference type="EMBL" id="BK015486">
    <property type="protein sequence ID" value="DAE09305.1"/>
    <property type="molecule type" value="Genomic_DNA"/>
</dbReference>
<proteinExistence type="predicted"/>
<organism evidence="1">
    <name type="scientific">Podoviridae sp. ct5cR14</name>
    <dbReference type="NCBI Taxonomy" id="2825220"/>
    <lineage>
        <taxon>Viruses</taxon>
        <taxon>Duplodnaviria</taxon>
        <taxon>Heunggongvirae</taxon>
        <taxon>Uroviricota</taxon>
        <taxon>Caudoviricetes</taxon>
    </lineage>
</organism>